<dbReference type="InterPro" id="IPR001584">
    <property type="entry name" value="Integrase_cat-core"/>
</dbReference>
<organism evidence="2 3">
    <name type="scientific">Marinobacter confluentis</name>
    <dbReference type="NCBI Taxonomy" id="1697557"/>
    <lineage>
        <taxon>Bacteria</taxon>
        <taxon>Pseudomonadati</taxon>
        <taxon>Pseudomonadota</taxon>
        <taxon>Gammaproteobacteria</taxon>
        <taxon>Pseudomonadales</taxon>
        <taxon>Marinobacteraceae</taxon>
        <taxon>Marinobacter</taxon>
    </lineage>
</organism>
<gene>
    <name evidence="2" type="ORF">E5Q11_16005</name>
</gene>
<accession>A0A4Z1B9Q7</accession>
<evidence type="ECO:0000313" key="2">
    <source>
        <dbReference type="EMBL" id="TGN38332.1"/>
    </source>
</evidence>
<dbReference type="PANTHER" id="PTHR46889:SF4">
    <property type="entry name" value="TRANSPOSASE INSO FOR INSERTION SEQUENCE ELEMENT IS911B-RELATED"/>
    <property type="match status" value="1"/>
</dbReference>
<dbReference type="AlphaFoldDB" id="A0A4Z1B9Q7"/>
<dbReference type="OrthoDB" id="9810995at2"/>
<dbReference type="NCBIfam" id="NF033516">
    <property type="entry name" value="transpos_IS3"/>
    <property type="match status" value="1"/>
</dbReference>
<dbReference type="Gene3D" id="3.30.420.10">
    <property type="entry name" value="Ribonuclease H-like superfamily/Ribonuclease H"/>
    <property type="match status" value="1"/>
</dbReference>
<dbReference type="InterPro" id="IPR012337">
    <property type="entry name" value="RNaseH-like_sf"/>
</dbReference>
<dbReference type="Pfam" id="PF13276">
    <property type="entry name" value="HTH_21"/>
    <property type="match status" value="1"/>
</dbReference>
<name>A0A4Z1B9Q7_9GAMM</name>
<dbReference type="PROSITE" id="PS50994">
    <property type="entry name" value="INTEGRASE"/>
    <property type="match status" value="1"/>
</dbReference>
<dbReference type="InterPro" id="IPR036397">
    <property type="entry name" value="RNaseH_sf"/>
</dbReference>
<dbReference type="GO" id="GO:0015074">
    <property type="term" value="P:DNA integration"/>
    <property type="evidence" value="ECO:0007669"/>
    <property type="project" value="InterPro"/>
</dbReference>
<comment type="caution">
    <text evidence="2">The sequence shown here is derived from an EMBL/GenBank/DDBJ whole genome shotgun (WGS) entry which is preliminary data.</text>
</comment>
<dbReference type="Pfam" id="PF13333">
    <property type="entry name" value="rve_2"/>
    <property type="match status" value="1"/>
</dbReference>
<dbReference type="InterPro" id="IPR025948">
    <property type="entry name" value="HTH-like_dom"/>
</dbReference>
<proteinExistence type="predicted"/>
<dbReference type="InterPro" id="IPR050900">
    <property type="entry name" value="Transposase_IS3/IS150/IS904"/>
</dbReference>
<reference evidence="2 3" key="1">
    <citation type="submission" date="2019-04" db="EMBL/GenBank/DDBJ databases">
        <authorList>
            <person name="Park S."/>
            <person name="Yoon J.-H."/>
        </authorList>
    </citation>
    <scope>NUCLEOTIDE SEQUENCE [LARGE SCALE GENOMIC DNA]</scope>
    <source>
        <strain evidence="2 3">HJM-18</strain>
    </source>
</reference>
<dbReference type="GO" id="GO:0003676">
    <property type="term" value="F:nucleic acid binding"/>
    <property type="evidence" value="ECO:0007669"/>
    <property type="project" value="InterPro"/>
</dbReference>
<keyword evidence="3" id="KW-1185">Reference proteome</keyword>
<dbReference type="InterPro" id="IPR048020">
    <property type="entry name" value="Transpos_IS3"/>
</dbReference>
<evidence type="ECO:0000313" key="3">
    <source>
        <dbReference type="Proteomes" id="UP000298325"/>
    </source>
</evidence>
<sequence length="299" mass="34829">MSKKGVCVLREIPRVKYALISEFCQQYSVRLMCRVMEVSASGYYRWRQRPVSLREQRREATEAAIVDTYASFKARYGAPRIARELTAAGVPCSVNYVANIMREKEIRARNGKAFKYSRTSEAMANVADNLLWRQFAAERPNQKWTTDITYIWVKDRWLYLATAMDLYSRQIVGWSLDMSMTERLITDALSMAYGRREVPPGLIVHSDRGVQYRSTGYQDYLRSRQCVPSMSRKGNCWDNAPMESFFSRLKVELIYAELFDSIAAAKSAIFEYIEVFYNRKRRHSALGYLSPVEYERRCA</sequence>
<dbReference type="Pfam" id="PF00665">
    <property type="entry name" value="rve"/>
    <property type="match status" value="1"/>
</dbReference>
<feature type="domain" description="Integrase catalytic" evidence="1">
    <location>
        <begin position="136"/>
        <end position="299"/>
    </location>
</feature>
<dbReference type="PANTHER" id="PTHR46889">
    <property type="entry name" value="TRANSPOSASE INSF FOR INSERTION SEQUENCE IS3B-RELATED"/>
    <property type="match status" value="1"/>
</dbReference>
<protein>
    <submittedName>
        <fullName evidence="2">IS3 family transposase</fullName>
    </submittedName>
</protein>
<dbReference type="Proteomes" id="UP000298325">
    <property type="component" value="Unassembled WGS sequence"/>
</dbReference>
<evidence type="ECO:0000259" key="1">
    <source>
        <dbReference type="PROSITE" id="PS50994"/>
    </source>
</evidence>
<dbReference type="EMBL" id="SRPF01000006">
    <property type="protein sequence ID" value="TGN38332.1"/>
    <property type="molecule type" value="Genomic_DNA"/>
</dbReference>
<dbReference type="SUPFAM" id="SSF53098">
    <property type="entry name" value="Ribonuclease H-like"/>
    <property type="match status" value="1"/>
</dbReference>